<dbReference type="KEGG" id="tut:112539070"/>
<feature type="transmembrane region" description="Helical" evidence="2">
    <location>
        <begin position="134"/>
        <end position="154"/>
    </location>
</feature>
<dbReference type="OMA" id="FKEDSCI"/>
<dbReference type="RefSeq" id="XP_025017038.1">
    <property type="nucleotide sequence ID" value="XM_025161270.1"/>
</dbReference>
<keyword evidence="4" id="KW-1185">Reference proteome</keyword>
<feature type="region of interest" description="Disordered" evidence="1">
    <location>
        <begin position="1"/>
        <end position="82"/>
    </location>
</feature>
<organism evidence="3 4">
    <name type="scientific">Tetranychus urticae</name>
    <name type="common">Two-spotted spider mite</name>
    <dbReference type="NCBI Taxonomy" id="32264"/>
    <lineage>
        <taxon>Eukaryota</taxon>
        <taxon>Metazoa</taxon>
        <taxon>Ecdysozoa</taxon>
        <taxon>Arthropoda</taxon>
        <taxon>Chelicerata</taxon>
        <taxon>Arachnida</taxon>
        <taxon>Acari</taxon>
        <taxon>Acariformes</taxon>
        <taxon>Trombidiformes</taxon>
        <taxon>Prostigmata</taxon>
        <taxon>Eleutherengona</taxon>
        <taxon>Raphignathae</taxon>
        <taxon>Tetranychoidea</taxon>
        <taxon>Tetranychidae</taxon>
        <taxon>Tetranychus</taxon>
    </lineage>
</organism>
<evidence type="ECO:0000256" key="2">
    <source>
        <dbReference type="SAM" id="Phobius"/>
    </source>
</evidence>
<feature type="compositionally biased region" description="Low complexity" evidence="1">
    <location>
        <begin position="40"/>
        <end position="53"/>
    </location>
</feature>
<evidence type="ECO:0000313" key="4">
    <source>
        <dbReference type="Proteomes" id="UP000015104"/>
    </source>
</evidence>
<dbReference type="Proteomes" id="UP000015104">
    <property type="component" value="Unassembled WGS sequence"/>
</dbReference>
<reference evidence="3" key="2">
    <citation type="submission" date="2015-06" db="UniProtKB">
        <authorList>
            <consortium name="EnsemblMetazoa"/>
        </authorList>
    </citation>
    <scope>IDENTIFICATION</scope>
</reference>
<keyword evidence="2" id="KW-0472">Membrane</keyword>
<dbReference type="EnsemblMetazoa" id="tetur11g01930.1">
    <property type="protein sequence ID" value="tetur11g01930.1"/>
    <property type="gene ID" value="tetur11g01930"/>
</dbReference>
<dbReference type="EMBL" id="CAEY01000071">
    <property type="status" value="NOT_ANNOTATED_CDS"/>
    <property type="molecule type" value="Genomic_DNA"/>
</dbReference>
<accession>T1KGT4</accession>
<keyword evidence="2" id="KW-0812">Transmembrane</keyword>
<feature type="compositionally biased region" description="Polar residues" evidence="1">
    <location>
        <begin position="17"/>
        <end position="30"/>
    </location>
</feature>
<reference evidence="4" key="1">
    <citation type="submission" date="2011-08" db="EMBL/GenBank/DDBJ databases">
        <authorList>
            <person name="Rombauts S."/>
        </authorList>
    </citation>
    <scope>NUCLEOTIDE SEQUENCE</scope>
    <source>
        <strain evidence="4">London</strain>
    </source>
</reference>
<dbReference type="OrthoDB" id="6509763at2759"/>
<proteinExistence type="predicted"/>
<dbReference type="HOGENOM" id="CLU_1116965_0_0_1"/>
<evidence type="ECO:0000256" key="1">
    <source>
        <dbReference type="SAM" id="MobiDB-lite"/>
    </source>
</evidence>
<protein>
    <submittedName>
        <fullName evidence="3">Uncharacterized protein</fullName>
    </submittedName>
</protein>
<evidence type="ECO:0000313" key="3">
    <source>
        <dbReference type="EnsemblMetazoa" id="tetur11g01930.1"/>
    </source>
</evidence>
<feature type="transmembrane region" description="Helical" evidence="2">
    <location>
        <begin position="161"/>
        <end position="182"/>
    </location>
</feature>
<keyword evidence="2" id="KW-1133">Transmembrane helix</keyword>
<name>T1KGT4_TETUR</name>
<sequence length="249" mass="27292">MRSDQPLLPSNPPTGIFLTSSELDQQQSTRPLVPVSRQDSNPWPSSNNSSTSKRGGGSGSGSATGNRQNNPPNLPPPHQLYRSRHRETDTETLLTYTKGFLVCAYFVFIIGSGITIKELFTFLFDDYRYNTEWITGIIILILIGISVLGIYGAFKEDSCILLVYGCIILTVFLLHIALLLVLKNACADKRDVCSKNVATPPGLAPILVAISELAIALSAFFMTLVIESEKKKHSVPRLYPVGENSCQTV</sequence>
<feature type="transmembrane region" description="Helical" evidence="2">
    <location>
        <begin position="202"/>
        <end position="226"/>
    </location>
</feature>
<dbReference type="GeneID" id="112539070"/>
<feature type="transmembrane region" description="Helical" evidence="2">
    <location>
        <begin position="93"/>
        <end position="114"/>
    </location>
</feature>
<dbReference type="AlphaFoldDB" id="T1KGT4"/>